<feature type="region of interest" description="Disordered" evidence="1">
    <location>
        <begin position="1"/>
        <end position="127"/>
    </location>
</feature>
<feature type="compositionally biased region" description="Polar residues" evidence="1">
    <location>
        <begin position="72"/>
        <end position="84"/>
    </location>
</feature>
<keyword evidence="3" id="KW-1185">Reference proteome</keyword>
<gene>
    <name evidence="2" type="ORF">VKT23_015097</name>
</gene>
<feature type="compositionally biased region" description="Polar residues" evidence="1">
    <location>
        <begin position="14"/>
        <end position="23"/>
    </location>
</feature>
<feature type="compositionally biased region" description="Low complexity" evidence="1">
    <location>
        <begin position="97"/>
        <end position="109"/>
    </location>
</feature>
<reference evidence="2 3" key="1">
    <citation type="submission" date="2024-01" db="EMBL/GenBank/DDBJ databases">
        <title>A draft genome for the cacao thread blight pathogen Marasmiellus scandens.</title>
        <authorList>
            <person name="Baruah I.K."/>
            <person name="Leung J."/>
            <person name="Bukari Y."/>
            <person name="Amoako-Attah I."/>
            <person name="Meinhardt L.W."/>
            <person name="Bailey B.A."/>
            <person name="Cohen S.P."/>
        </authorList>
    </citation>
    <scope>NUCLEOTIDE SEQUENCE [LARGE SCALE GENOMIC DNA]</scope>
    <source>
        <strain evidence="2 3">GH-19</strain>
    </source>
</reference>
<dbReference type="Proteomes" id="UP001498398">
    <property type="component" value="Unassembled WGS sequence"/>
</dbReference>
<comment type="caution">
    <text evidence="2">The sequence shown here is derived from an EMBL/GenBank/DDBJ whole genome shotgun (WGS) entry which is preliminary data.</text>
</comment>
<protein>
    <submittedName>
        <fullName evidence="2">Uncharacterized protein</fullName>
    </submittedName>
</protein>
<dbReference type="EMBL" id="JBANRG010000049">
    <property type="protein sequence ID" value="KAK7444780.1"/>
    <property type="molecule type" value="Genomic_DNA"/>
</dbReference>
<sequence length="151" mass="16469">MRAAQDDSGEEADQSGTDNTETMEGTDEDRDKDGEEEENSSGLGRPRKRARFPNDGYDPAHEGPIFLPSPAASPTHQQHPNSDPGSEGDGMDHSRIQFDQSQSPSQSSSHDSDSSLDSPTIPTSQIESVRLTQQFIKLISNVKLDEDKLEA</sequence>
<evidence type="ECO:0000313" key="3">
    <source>
        <dbReference type="Proteomes" id="UP001498398"/>
    </source>
</evidence>
<evidence type="ECO:0000256" key="1">
    <source>
        <dbReference type="SAM" id="MobiDB-lite"/>
    </source>
</evidence>
<feature type="compositionally biased region" description="Acidic residues" evidence="1">
    <location>
        <begin position="24"/>
        <end position="39"/>
    </location>
</feature>
<evidence type="ECO:0000313" key="2">
    <source>
        <dbReference type="EMBL" id="KAK7444780.1"/>
    </source>
</evidence>
<name>A0ABR1IYI2_9AGAR</name>
<accession>A0ABR1IYI2</accession>
<organism evidence="2 3">
    <name type="scientific">Marasmiellus scandens</name>
    <dbReference type="NCBI Taxonomy" id="2682957"/>
    <lineage>
        <taxon>Eukaryota</taxon>
        <taxon>Fungi</taxon>
        <taxon>Dikarya</taxon>
        <taxon>Basidiomycota</taxon>
        <taxon>Agaricomycotina</taxon>
        <taxon>Agaricomycetes</taxon>
        <taxon>Agaricomycetidae</taxon>
        <taxon>Agaricales</taxon>
        <taxon>Marasmiineae</taxon>
        <taxon>Omphalotaceae</taxon>
        <taxon>Marasmiellus</taxon>
    </lineage>
</organism>
<proteinExistence type="predicted"/>